<evidence type="ECO:0000313" key="2">
    <source>
        <dbReference type="EMBL" id="SPF48934.1"/>
    </source>
</evidence>
<proteinExistence type="predicted"/>
<name>A0A2U3LAG3_9BACT</name>
<evidence type="ECO:0000256" key="1">
    <source>
        <dbReference type="SAM" id="Phobius"/>
    </source>
</evidence>
<accession>A0A2U3LAG3</accession>
<keyword evidence="1" id="KW-0472">Membrane</keyword>
<protein>
    <submittedName>
        <fullName evidence="2">Uncharacterized protein</fullName>
    </submittedName>
</protein>
<dbReference type="Proteomes" id="UP000238701">
    <property type="component" value="Unassembled WGS sequence"/>
</dbReference>
<organism evidence="2 3">
    <name type="scientific">Candidatus Sulfotelmatobacter kueseliae</name>
    <dbReference type="NCBI Taxonomy" id="2042962"/>
    <lineage>
        <taxon>Bacteria</taxon>
        <taxon>Pseudomonadati</taxon>
        <taxon>Acidobacteriota</taxon>
        <taxon>Terriglobia</taxon>
        <taxon>Terriglobales</taxon>
        <taxon>Candidatus Korobacteraceae</taxon>
        <taxon>Candidatus Sulfotelmatobacter</taxon>
    </lineage>
</organism>
<dbReference type="EMBL" id="OMOD01000188">
    <property type="protein sequence ID" value="SPF48934.1"/>
    <property type="molecule type" value="Genomic_DNA"/>
</dbReference>
<dbReference type="AlphaFoldDB" id="A0A2U3LAG3"/>
<sequence>MGSRLFFWIGAIVLAGLFIWGMDYVLTPENGDAEFQKMLDATEQVKSFRGTYVGSTPSTQHAERLWEVDCNRSIVHKRSTELQMGANPVEMTEDIFLVRSDQKYTRNSDGSWEQTKYTSVQYSASWYCDNLAQGTLRDLLPNIRAMLRSATFGKGDKKTVNGVRCQDWKFSMHSATSGQRGSVCIGLEDHLPYEMTTDDVGHYSYTDYNQPLQFDAPEAVLQAASSSDGSN</sequence>
<gene>
    <name evidence="2" type="ORF">SBA1_90070</name>
</gene>
<evidence type="ECO:0000313" key="3">
    <source>
        <dbReference type="Proteomes" id="UP000238701"/>
    </source>
</evidence>
<keyword evidence="1" id="KW-0812">Transmembrane</keyword>
<reference evidence="3" key="1">
    <citation type="submission" date="2018-02" db="EMBL/GenBank/DDBJ databases">
        <authorList>
            <person name="Hausmann B."/>
        </authorList>
    </citation>
    <scope>NUCLEOTIDE SEQUENCE [LARGE SCALE GENOMIC DNA]</scope>
    <source>
        <strain evidence="3">Peat soil MAG SbA1</strain>
    </source>
</reference>
<keyword evidence="1" id="KW-1133">Transmembrane helix</keyword>
<feature type="transmembrane region" description="Helical" evidence="1">
    <location>
        <begin position="6"/>
        <end position="26"/>
    </location>
</feature>